<feature type="compositionally biased region" description="Pro residues" evidence="1">
    <location>
        <begin position="165"/>
        <end position="181"/>
    </location>
</feature>
<dbReference type="PANTHER" id="PTHR11439:SF455">
    <property type="entry name" value="RLK (RECEPTOR-LIKE PROTEIN KINASE) 8, PUTATIVE-RELATED"/>
    <property type="match status" value="1"/>
</dbReference>
<dbReference type="InterPro" id="IPR012337">
    <property type="entry name" value="RNaseH-like_sf"/>
</dbReference>
<gene>
    <name evidence="4" type="ORF">LTRI10_LOCUS44536</name>
</gene>
<accession>A0AAV2G272</accession>
<sequence>MALLIALRVLIPPEQNGCAERKHRHIVNNGLALLHHSSVPLKYWPLAFDTACYLINRTPTPLLAHDSPFHFLFHRAPDIANLRVFGCLCYPWLRPLTPNKLAPRSVPCVFLGYSKLHKGYRCLHIPTGRIYVSRHVLFDEARFPFAELTSPSPSLPTRSTYQPILLPPPPTALPGPSPPAISKPIIANIPSPNHPSPTTLPHPPSKPTQPDTSISSPTPRPLLQYTRRRFATAQPPRPVTTIPSPPSTAIQHSPSAPLSHSSSSHQSSHQAQTDPPSPSTILPSPSSSNPPSGRTPTSLPPRRPISDRPPFSTSPRLLTVTHPTSSNHPMVTRIKTGNLKPKTFLSTLHIDDTPTSVKQALKNPLWRSAMQEEFDAQQRNRTWDLVPPPPNCNILSNKWDYRSKLHPTGSLDRRRARLVARGYEQIPSLDFQQTYNPVLKPATLHLILGLEVTQGWPLHQIDIANAFLHGHLQETVYMQQPAGFVDPDKPDYVCRLRKSIYGLRQAPRTWFSCLAAALTRFRFSVSRTDPSLFIYKTGPTRVYMLVYVDDIVITGNDSTIIQRLFTFLRDNFALRELGPLSYFLGIEVCRTPTGILLRQRKFIQDLLERAHMSEANAISTPCTNEIVQQSAMSSSPLFTDPAMYRSIVGGLQYLSFTRPDVAFAANHVSQFQHSPTDNHWAAVKRILRYLTGTIDRGLVITKSSSLHVHGYSDASWASCPQDRKSVTGFAVFCGSNLVSWSTRKQKSVARSSTECEYRALATLASEVLWLQSLLTELGQQLPSAPALWCDNLGATFLAHNPVFHNRSKHMEIEFHFVRDQVIKGQLHVHFLPAPDQLADVLTKPLPRQPFIKFCSKFRLSEPQLARGGGGGGVMKCTCFQPTRLLVIC</sequence>
<dbReference type="Gene3D" id="3.30.420.10">
    <property type="entry name" value="Ribonuclease H-like superfamily/Ribonuclease H"/>
    <property type="match status" value="1"/>
</dbReference>
<evidence type="ECO:0000259" key="3">
    <source>
        <dbReference type="Pfam" id="PF25597"/>
    </source>
</evidence>
<evidence type="ECO:0008006" key="6">
    <source>
        <dbReference type="Google" id="ProtNLM"/>
    </source>
</evidence>
<evidence type="ECO:0000313" key="5">
    <source>
        <dbReference type="Proteomes" id="UP001497516"/>
    </source>
</evidence>
<organism evidence="4 5">
    <name type="scientific">Linum trigynum</name>
    <dbReference type="NCBI Taxonomy" id="586398"/>
    <lineage>
        <taxon>Eukaryota</taxon>
        <taxon>Viridiplantae</taxon>
        <taxon>Streptophyta</taxon>
        <taxon>Embryophyta</taxon>
        <taxon>Tracheophyta</taxon>
        <taxon>Spermatophyta</taxon>
        <taxon>Magnoliopsida</taxon>
        <taxon>eudicotyledons</taxon>
        <taxon>Gunneridae</taxon>
        <taxon>Pentapetalae</taxon>
        <taxon>rosids</taxon>
        <taxon>fabids</taxon>
        <taxon>Malpighiales</taxon>
        <taxon>Linaceae</taxon>
        <taxon>Linum</taxon>
    </lineage>
</organism>
<evidence type="ECO:0000256" key="1">
    <source>
        <dbReference type="SAM" id="MobiDB-lite"/>
    </source>
</evidence>
<dbReference type="SUPFAM" id="SSF56672">
    <property type="entry name" value="DNA/RNA polymerases"/>
    <property type="match status" value="1"/>
</dbReference>
<dbReference type="SUPFAM" id="SSF53098">
    <property type="entry name" value="Ribonuclease H-like"/>
    <property type="match status" value="1"/>
</dbReference>
<feature type="compositionally biased region" description="Pro residues" evidence="1">
    <location>
        <begin position="192"/>
        <end position="207"/>
    </location>
</feature>
<keyword evidence="5" id="KW-1185">Reference proteome</keyword>
<feature type="compositionally biased region" description="Low complexity" evidence="1">
    <location>
        <begin position="247"/>
        <end position="297"/>
    </location>
</feature>
<evidence type="ECO:0000313" key="4">
    <source>
        <dbReference type="EMBL" id="CAL1404706.1"/>
    </source>
</evidence>
<feature type="compositionally biased region" description="Polar residues" evidence="1">
    <location>
        <begin position="311"/>
        <end position="329"/>
    </location>
</feature>
<proteinExistence type="predicted"/>
<feature type="compositionally biased region" description="Low complexity" evidence="1">
    <location>
        <begin position="182"/>
        <end position="191"/>
    </location>
</feature>
<evidence type="ECO:0000259" key="2">
    <source>
        <dbReference type="Pfam" id="PF07727"/>
    </source>
</evidence>
<dbReference type="EMBL" id="OZ034820">
    <property type="protein sequence ID" value="CAL1404706.1"/>
    <property type="molecule type" value="Genomic_DNA"/>
</dbReference>
<reference evidence="4 5" key="1">
    <citation type="submission" date="2024-04" db="EMBL/GenBank/DDBJ databases">
        <authorList>
            <person name="Fracassetti M."/>
        </authorList>
    </citation>
    <scope>NUCLEOTIDE SEQUENCE [LARGE SCALE GENOMIC DNA]</scope>
</reference>
<dbReference type="PANTHER" id="PTHR11439">
    <property type="entry name" value="GAG-POL-RELATED RETROTRANSPOSON"/>
    <property type="match status" value="1"/>
</dbReference>
<name>A0AAV2G272_9ROSI</name>
<dbReference type="Pfam" id="PF07727">
    <property type="entry name" value="RVT_2"/>
    <property type="match status" value="1"/>
</dbReference>
<dbReference type="Pfam" id="PF25597">
    <property type="entry name" value="SH3_retrovirus"/>
    <property type="match status" value="1"/>
</dbReference>
<feature type="region of interest" description="Disordered" evidence="1">
    <location>
        <begin position="159"/>
        <end position="332"/>
    </location>
</feature>
<dbReference type="InterPro" id="IPR036397">
    <property type="entry name" value="RNaseH_sf"/>
</dbReference>
<dbReference type="Proteomes" id="UP001497516">
    <property type="component" value="Chromosome 7"/>
</dbReference>
<feature type="domain" description="Reverse transcriptase Ty1/copia-type" evidence="2">
    <location>
        <begin position="380"/>
        <end position="622"/>
    </location>
</feature>
<protein>
    <recommendedName>
        <fullName evidence="6">Reverse transcriptase Ty1/copia-type domain-containing protein</fullName>
    </recommendedName>
</protein>
<dbReference type="AlphaFoldDB" id="A0AAV2G272"/>
<dbReference type="GO" id="GO:0003676">
    <property type="term" value="F:nucleic acid binding"/>
    <property type="evidence" value="ECO:0007669"/>
    <property type="project" value="InterPro"/>
</dbReference>
<dbReference type="CDD" id="cd09272">
    <property type="entry name" value="RNase_HI_RT_Ty1"/>
    <property type="match status" value="1"/>
</dbReference>
<dbReference type="InterPro" id="IPR013103">
    <property type="entry name" value="RVT_2"/>
</dbReference>
<feature type="domain" description="Retroviral polymerase SH3-like" evidence="3">
    <location>
        <begin position="87"/>
        <end position="147"/>
    </location>
</feature>
<dbReference type="InterPro" id="IPR057670">
    <property type="entry name" value="SH3_retrovirus"/>
</dbReference>
<dbReference type="InterPro" id="IPR043502">
    <property type="entry name" value="DNA/RNA_pol_sf"/>
</dbReference>
<feature type="compositionally biased region" description="Pro residues" evidence="1">
    <location>
        <begin position="235"/>
        <end position="246"/>
    </location>
</feature>